<proteinExistence type="predicted"/>
<sequence length="451" mass="48978">MNPTDTLLADAAAASARVWAGEAEQARAVLRFVETRRTDALAQGLSARQVEDARQVAILEVAVELHVAQGFVANLVSATRTLVMDLPTVWAAHVRGEVDRAKAREIASTAWKLHAPQNLARLDETVLAYATSHTLGQLKGWLRRFLVRVEPDRAIERRKAAHADRTVTITALDDGMSLLQALIPTADALLVERDLTLAAKASRHATTDDDRTLAQARADALVHTLLHKDETDTADHAPVSASGRGRFHVGITVSLATLLGLSSEPGVSADGQHVLDPALLAELASQEGTLFSRLLTDENGGILDVTELGRFPTQPLRRALNLIDGTCDVPGCTRPALACDVDHQIPYDPHPPPGQPPGQQRGPTVAGNLHHRCPPHHGLKTRGALTVSHDEDGNAHWHLPTRTLPAETAFTRAWTRRPRTIQFVEIHHVDPRHIVEHRRRGGPGRRAAQAP</sequence>
<dbReference type="OrthoDB" id="3747765at2"/>
<evidence type="ECO:0000256" key="1">
    <source>
        <dbReference type="SAM" id="MobiDB-lite"/>
    </source>
</evidence>
<dbReference type="AlphaFoldDB" id="A0A0U4AWQ6"/>
<feature type="domain" description="DUF222" evidence="2">
    <location>
        <begin position="25"/>
        <end position="321"/>
    </location>
</feature>
<dbReference type="Pfam" id="PF02720">
    <property type="entry name" value="DUF222"/>
    <property type="match status" value="1"/>
</dbReference>
<gene>
    <name evidence="3" type="ORF">AERYTH_08780</name>
</gene>
<dbReference type="InterPro" id="IPR003870">
    <property type="entry name" value="DUF222"/>
</dbReference>
<protein>
    <recommendedName>
        <fullName evidence="2">DUF222 domain-containing protein</fullName>
    </recommendedName>
</protein>
<dbReference type="RefSeq" id="WP_067857370.1">
    <property type="nucleotide sequence ID" value="NZ_CP011502.1"/>
</dbReference>
<evidence type="ECO:0000313" key="3">
    <source>
        <dbReference type="EMBL" id="ALX04784.1"/>
    </source>
</evidence>
<name>A0A0U4AWQ6_9ACTN</name>
<dbReference type="InterPro" id="IPR003615">
    <property type="entry name" value="HNH_nuc"/>
</dbReference>
<organism evidence="3 4">
    <name type="scientific">Aeromicrobium erythreum</name>
    <dbReference type="NCBI Taxonomy" id="2041"/>
    <lineage>
        <taxon>Bacteria</taxon>
        <taxon>Bacillati</taxon>
        <taxon>Actinomycetota</taxon>
        <taxon>Actinomycetes</taxon>
        <taxon>Propionibacteriales</taxon>
        <taxon>Nocardioidaceae</taxon>
        <taxon>Aeromicrobium</taxon>
    </lineage>
</organism>
<dbReference type="EMBL" id="CP011502">
    <property type="protein sequence ID" value="ALX04784.1"/>
    <property type="molecule type" value="Genomic_DNA"/>
</dbReference>
<evidence type="ECO:0000259" key="2">
    <source>
        <dbReference type="Pfam" id="PF02720"/>
    </source>
</evidence>
<evidence type="ECO:0000313" key="4">
    <source>
        <dbReference type="Proteomes" id="UP000067689"/>
    </source>
</evidence>
<feature type="region of interest" description="Disordered" evidence="1">
    <location>
        <begin position="344"/>
        <end position="366"/>
    </location>
</feature>
<dbReference type="STRING" id="2041.AERYTH_08780"/>
<accession>A0A0U4AWQ6</accession>
<dbReference type="CDD" id="cd00085">
    <property type="entry name" value="HNHc"/>
    <property type="match status" value="1"/>
</dbReference>
<dbReference type="PATRIC" id="fig|2041.4.peg.1838"/>
<keyword evidence="4" id="KW-1185">Reference proteome</keyword>
<dbReference type="KEGG" id="aer:AERYTH_08780"/>
<dbReference type="Proteomes" id="UP000067689">
    <property type="component" value="Chromosome"/>
</dbReference>
<reference evidence="3 4" key="1">
    <citation type="journal article" date="1991" name="Int. J. Syst. Bacteriol.">
        <title>Description of the erythromycin-producing bacterium Arthrobacter sp. strain NRRL B-3381 as Aeromicrobium erythreum gen. nov., sp. nov.</title>
        <authorList>
            <person name="Miller E.S."/>
            <person name="Woese C.R."/>
            <person name="Brenner S."/>
        </authorList>
    </citation>
    <scope>NUCLEOTIDE SEQUENCE [LARGE SCALE GENOMIC DNA]</scope>
    <source>
        <strain evidence="3 4">AR18</strain>
    </source>
</reference>